<comment type="subcellular location">
    <subcellularLocation>
        <location evidence="1">Membrane</location>
        <topology evidence="1">Multi-pass membrane protein</topology>
    </subcellularLocation>
</comment>
<dbReference type="InterPro" id="IPR000326">
    <property type="entry name" value="PAP2/HPO"/>
</dbReference>
<dbReference type="SUPFAM" id="SSF48317">
    <property type="entry name" value="Acid phosphatase/Vanadium-dependent haloperoxidase"/>
    <property type="match status" value="1"/>
</dbReference>
<dbReference type="GO" id="GO:0007165">
    <property type="term" value="P:signal transduction"/>
    <property type="evidence" value="ECO:0007669"/>
    <property type="project" value="TreeGrafter"/>
</dbReference>
<keyword evidence="8" id="KW-0378">Hydrolase</keyword>
<dbReference type="STRING" id="610380.E2B385"/>
<feature type="transmembrane region" description="Helical" evidence="6">
    <location>
        <begin position="96"/>
        <end position="116"/>
    </location>
</feature>
<evidence type="ECO:0000256" key="2">
    <source>
        <dbReference type="ARBA" id="ARBA00008816"/>
    </source>
</evidence>
<name>E2B385_HARSA</name>
<organism evidence="9">
    <name type="scientific">Harpegnathos saltator</name>
    <name type="common">Jerdon's jumping ant</name>
    <dbReference type="NCBI Taxonomy" id="610380"/>
    <lineage>
        <taxon>Eukaryota</taxon>
        <taxon>Metazoa</taxon>
        <taxon>Ecdysozoa</taxon>
        <taxon>Arthropoda</taxon>
        <taxon>Hexapoda</taxon>
        <taxon>Insecta</taxon>
        <taxon>Pterygota</taxon>
        <taxon>Neoptera</taxon>
        <taxon>Endopterygota</taxon>
        <taxon>Hymenoptera</taxon>
        <taxon>Apocrita</taxon>
        <taxon>Aculeata</taxon>
        <taxon>Formicoidea</taxon>
        <taxon>Formicidae</taxon>
        <taxon>Ponerinae</taxon>
        <taxon>Ponerini</taxon>
        <taxon>Harpegnathos</taxon>
    </lineage>
</organism>
<dbReference type="Gene3D" id="1.20.144.10">
    <property type="entry name" value="Phosphatidic acid phosphatase type 2/haloperoxidase"/>
    <property type="match status" value="1"/>
</dbReference>
<dbReference type="EMBL" id="GL445305">
    <property type="protein sequence ID" value="EFN89867.1"/>
    <property type="molecule type" value="Genomic_DNA"/>
</dbReference>
<dbReference type="OMA" id="WIVECAC"/>
<evidence type="ECO:0000313" key="8">
    <source>
        <dbReference type="EMBL" id="EFN89867.1"/>
    </source>
</evidence>
<dbReference type="PANTHER" id="PTHR10165:SF103">
    <property type="entry name" value="PHOSPHOLIPID PHOSPHATASE HOMOLOG 1.2 HOMOLOG"/>
    <property type="match status" value="1"/>
</dbReference>
<dbReference type="Proteomes" id="UP000008237">
    <property type="component" value="Unassembled WGS sequence"/>
</dbReference>
<dbReference type="InterPro" id="IPR043216">
    <property type="entry name" value="PAP-like"/>
</dbReference>
<keyword evidence="9" id="KW-1185">Reference proteome</keyword>
<comment type="similarity">
    <text evidence="2">Belongs to the PA-phosphatase related phosphoesterase family.</text>
</comment>
<proteinExistence type="inferred from homology"/>
<dbReference type="GO" id="GO:0005886">
    <property type="term" value="C:plasma membrane"/>
    <property type="evidence" value="ECO:0007669"/>
    <property type="project" value="TreeGrafter"/>
</dbReference>
<evidence type="ECO:0000256" key="5">
    <source>
        <dbReference type="ARBA" id="ARBA00023136"/>
    </source>
</evidence>
<feature type="domain" description="Phosphatidic acid phosphatase type 2/haloperoxidase" evidence="7">
    <location>
        <begin position="32"/>
        <end position="171"/>
    </location>
</feature>
<dbReference type="GO" id="GO:0046839">
    <property type="term" value="P:phospholipid dephosphorylation"/>
    <property type="evidence" value="ECO:0007669"/>
    <property type="project" value="TreeGrafter"/>
</dbReference>
<dbReference type="InParanoid" id="E2B385"/>
<reference evidence="8 9" key="1">
    <citation type="journal article" date="2010" name="Science">
        <title>Genomic comparison of the ants Camponotus floridanus and Harpegnathos saltator.</title>
        <authorList>
            <person name="Bonasio R."/>
            <person name="Zhang G."/>
            <person name="Ye C."/>
            <person name="Mutti N.S."/>
            <person name="Fang X."/>
            <person name="Qin N."/>
            <person name="Donahue G."/>
            <person name="Yang P."/>
            <person name="Li Q."/>
            <person name="Li C."/>
            <person name="Zhang P."/>
            <person name="Huang Z."/>
            <person name="Berger S.L."/>
            <person name="Reinberg D."/>
            <person name="Wang J."/>
            <person name="Liebig J."/>
        </authorList>
    </citation>
    <scope>NUCLEOTIDE SEQUENCE [LARGE SCALE GENOMIC DNA]</scope>
    <source>
        <strain evidence="8 9">R22 G/1</strain>
    </source>
</reference>
<keyword evidence="5 6" id="KW-0472">Membrane</keyword>
<keyword evidence="4 6" id="KW-1133">Transmembrane helix</keyword>
<evidence type="ECO:0000313" key="9">
    <source>
        <dbReference type="Proteomes" id="UP000008237"/>
    </source>
</evidence>
<dbReference type="PANTHER" id="PTHR10165">
    <property type="entry name" value="LIPID PHOSPHATE PHOSPHATASE"/>
    <property type="match status" value="1"/>
</dbReference>
<dbReference type="Pfam" id="PF01569">
    <property type="entry name" value="PAP2"/>
    <property type="match status" value="1"/>
</dbReference>
<gene>
    <name evidence="8" type="ORF">EAI_15079</name>
</gene>
<protein>
    <submittedName>
        <fullName evidence="8">Lipid phosphate phosphohydrolase 1</fullName>
    </submittedName>
</protein>
<dbReference type="OrthoDB" id="8907274at2759"/>
<evidence type="ECO:0000256" key="3">
    <source>
        <dbReference type="ARBA" id="ARBA00022692"/>
    </source>
</evidence>
<dbReference type="AlphaFoldDB" id="E2B385"/>
<sequence>MMWIVECACYPADSYKNKLTYNSRWKHIWTWYRHCATVQVIVGVICECMKILIGEPRPHFLDTCKPHEAINCTNEYFEDYTCVSSSWFVMDASRSFPSGHTALSVCMAIFIIWYLQARLSTRFWFLKPWLQCLTCVWAVTCSVTRVSDHRHHWWDVTAGAILGILFGLYLVITLCRYFHINNTNNAVVDVKQVPGEVIAEHGLTSQISFTKN</sequence>
<dbReference type="InterPro" id="IPR036938">
    <property type="entry name" value="PAP2/HPO_sf"/>
</dbReference>
<dbReference type="GO" id="GO:0006644">
    <property type="term" value="P:phospholipid metabolic process"/>
    <property type="evidence" value="ECO:0007669"/>
    <property type="project" value="InterPro"/>
</dbReference>
<dbReference type="SMART" id="SM00014">
    <property type="entry name" value="acidPPc"/>
    <property type="match status" value="1"/>
</dbReference>
<dbReference type="GO" id="GO:0008195">
    <property type="term" value="F:phosphatidate phosphatase activity"/>
    <property type="evidence" value="ECO:0007669"/>
    <property type="project" value="TreeGrafter"/>
</dbReference>
<accession>E2B385</accession>
<evidence type="ECO:0000256" key="6">
    <source>
        <dbReference type="SAM" id="Phobius"/>
    </source>
</evidence>
<feature type="transmembrane region" description="Helical" evidence="6">
    <location>
        <begin position="153"/>
        <end position="172"/>
    </location>
</feature>
<evidence type="ECO:0000256" key="1">
    <source>
        <dbReference type="ARBA" id="ARBA00004141"/>
    </source>
</evidence>
<evidence type="ECO:0000256" key="4">
    <source>
        <dbReference type="ARBA" id="ARBA00022989"/>
    </source>
</evidence>
<evidence type="ECO:0000259" key="7">
    <source>
        <dbReference type="SMART" id="SM00014"/>
    </source>
</evidence>
<keyword evidence="3 6" id="KW-0812">Transmembrane</keyword>